<dbReference type="EMBL" id="UZAI01016934">
    <property type="protein sequence ID" value="VDP18299.1"/>
    <property type="molecule type" value="Genomic_DNA"/>
</dbReference>
<evidence type="ECO:0000256" key="1">
    <source>
        <dbReference type="ARBA" id="ARBA00022723"/>
    </source>
</evidence>
<dbReference type="GO" id="GO:0042391">
    <property type="term" value="P:regulation of membrane potential"/>
    <property type="evidence" value="ECO:0007669"/>
    <property type="project" value="TreeGrafter"/>
</dbReference>
<feature type="compositionally biased region" description="Polar residues" evidence="7">
    <location>
        <begin position="988"/>
        <end position="1007"/>
    </location>
</feature>
<dbReference type="PROSITE" id="PS50004">
    <property type="entry name" value="C2"/>
    <property type="match status" value="2"/>
</dbReference>
<evidence type="ECO:0000256" key="7">
    <source>
        <dbReference type="SAM" id="MobiDB-lite"/>
    </source>
</evidence>
<dbReference type="InterPro" id="IPR001478">
    <property type="entry name" value="PDZ"/>
</dbReference>
<feature type="region of interest" description="Disordered" evidence="7">
    <location>
        <begin position="368"/>
        <end position="390"/>
    </location>
</feature>
<feature type="region of interest" description="Disordered" evidence="7">
    <location>
        <begin position="452"/>
        <end position="471"/>
    </location>
</feature>
<organism evidence="8 9">
    <name type="scientific">Schistosoma margrebowiei</name>
    <dbReference type="NCBI Taxonomy" id="48269"/>
    <lineage>
        <taxon>Eukaryota</taxon>
        <taxon>Metazoa</taxon>
        <taxon>Spiralia</taxon>
        <taxon>Lophotrochozoa</taxon>
        <taxon>Platyhelminthes</taxon>
        <taxon>Trematoda</taxon>
        <taxon>Digenea</taxon>
        <taxon>Strigeidida</taxon>
        <taxon>Schistosomatoidea</taxon>
        <taxon>Schistosomatidae</taxon>
        <taxon>Schistosoma</taxon>
    </lineage>
</organism>
<dbReference type="PROSITE" id="PS50178">
    <property type="entry name" value="ZF_FYVE"/>
    <property type="match status" value="1"/>
</dbReference>
<dbReference type="SMART" id="SM00239">
    <property type="entry name" value="C2"/>
    <property type="match status" value="2"/>
</dbReference>
<feature type="compositionally biased region" description="Basic and acidic residues" evidence="7">
    <location>
        <begin position="1413"/>
        <end position="1426"/>
    </location>
</feature>
<dbReference type="InterPro" id="IPR035892">
    <property type="entry name" value="C2_domain_sf"/>
</dbReference>
<dbReference type="STRING" id="48269.A0A183MHB6"/>
<name>A0A183MHB6_9TREM</name>
<feature type="compositionally biased region" description="Low complexity" evidence="7">
    <location>
        <begin position="1516"/>
        <end position="1535"/>
    </location>
</feature>
<dbReference type="PANTHER" id="PTHR12157">
    <property type="entry name" value="REGULATING SYNAPTIC MEMBRANE EXOCYTOSIS PROTEIN"/>
    <property type="match status" value="1"/>
</dbReference>
<protein>
    <submittedName>
        <fullName evidence="8">Uncharacterized protein</fullName>
    </submittedName>
</protein>
<feature type="compositionally biased region" description="Basic and acidic residues" evidence="7">
    <location>
        <begin position="1033"/>
        <end position="1046"/>
    </location>
</feature>
<feature type="region of interest" description="Disordered" evidence="7">
    <location>
        <begin position="1497"/>
        <end position="1597"/>
    </location>
</feature>
<dbReference type="SUPFAM" id="SSF49562">
    <property type="entry name" value="C2 domain (Calcium/lipid-binding domain, CaLB)"/>
    <property type="match status" value="2"/>
</dbReference>
<dbReference type="InterPro" id="IPR013083">
    <property type="entry name" value="Znf_RING/FYVE/PHD"/>
</dbReference>
<evidence type="ECO:0000256" key="3">
    <source>
        <dbReference type="ARBA" id="ARBA00022771"/>
    </source>
</evidence>
<dbReference type="Gene3D" id="2.60.40.150">
    <property type="entry name" value="C2 domain"/>
    <property type="match status" value="2"/>
</dbReference>
<feature type="compositionally biased region" description="Polar residues" evidence="7">
    <location>
        <begin position="1195"/>
        <end position="1205"/>
    </location>
</feature>
<gene>
    <name evidence="8" type="ORF">SMRZ_LOCUS15441</name>
</gene>
<keyword evidence="4" id="KW-0862">Zinc</keyword>
<evidence type="ECO:0000256" key="2">
    <source>
        <dbReference type="ARBA" id="ARBA00022737"/>
    </source>
</evidence>
<keyword evidence="1" id="KW-0479">Metal-binding</keyword>
<feature type="region of interest" description="Disordered" evidence="7">
    <location>
        <begin position="924"/>
        <end position="946"/>
    </location>
</feature>
<dbReference type="GO" id="GO:0031267">
    <property type="term" value="F:small GTPase binding"/>
    <property type="evidence" value="ECO:0007669"/>
    <property type="project" value="InterPro"/>
</dbReference>
<feature type="compositionally biased region" description="Basic and acidic residues" evidence="7">
    <location>
        <begin position="883"/>
        <end position="897"/>
    </location>
</feature>
<dbReference type="GO" id="GO:0008270">
    <property type="term" value="F:zinc ion binding"/>
    <property type="evidence" value="ECO:0007669"/>
    <property type="project" value="UniProtKB-KW"/>
</dbReference>
<dbReference type="Pfam" id="PF00168">
    <property type="entry name" value="C2"/>
    <property type="match status" value="2"/>
</dbReference>
<dbReference type="SMART" id="SM00228">
    <property type="entry name" value="PDZ"/>
    <property type="match status" value="1"/>
</dbReference>
<keyword evidence="3" id="KW-0863">Zinc-finger</keyword>
<dbReference type="InterPro" id="IPR054386">
    <property type="entry name" value="RIM_Znf"/>
</dbReference>
<keyword evidence="9" id="KW-1185">Reference proteome</keyword>
<dbReference type="SUPFAM" id="SSF57903">
    <property type="entry name" value="FYVE/PHD zinc finger"/>
    <property type="match status" value="1"/>
</dbReference>
<keyword evidence="5" id="KW-0770">Synapse</keyword>
<dbReference type="InterPro" id="IPR039032">
    <property type="entry name" value="Rim-like"/>
</dbReference>
<dbReference type="InterPro" id="IPR017455">
    <property type="entry name" value="Znf_FYVE-rel"/>
</dbReference>
<dbReference type="InterPro" id="IPR036034">
    <property type="entry name" value="PDZ_sf"/>
</dbReference>
<feature type="compositionally biased region" description="Polar residues" evidence="7">
    <location>
        <begin position="1368"/>
        <end position="1384"/>
    </location>
</feature>
<comment type="subcellular location">
    <subcellularLocation>
        <location evidence="6">Synapse</location>
    </subcellularLocation>
</comment>
<feature type="region of interest" description="Disordered" evidence="7">
    <location>
        <begin position="976"/>
        <end position="1085"/>
    </location>
</feature>
<sequence>MDRYLPYKTIPVGNQGIRDPIITSRSTHITNPSEKSSINIATVNGKNVTKLSSTSNTNTSLPFGNTVVNLMAEAAHAVTGGSTGTTGGFSAGHSVNVCESCHKTKFADVSGNPCIYCKRRTCTRCGGHMEIKPNIIHWVCKQCVQNLTSDRQIVTTSGGNLPHHTESSINSSITGRLGESIKDFISKPKSSDVKRQLPQLNVKNQNVPYISDGFRGQTIQHRNSGRTLAMNRSNSLDADKTAYISPDHSVYHGDQQRPFGDKFIKYDQIPGEYGHSARTRHTSGAYYPSDEITSYREVNNRFPPNDPRLHGNTYLDSTYPGDSFPSDPSDSPCQSGGGDSGTKYGLSYGKGSAHEFGRHQEIRYRSDQNFPSQSPYYKQNYSSSPFSAQRRNKPNWETYRYGAVPPRYRDQLRHHQLHHLSFSSSDGEDFSVVDDGSVLYQEPRRRLLPTNFERKNSPYSQGTVTDDDDPASQFYISKRSTTPYYDRQLKPTVWDQDKALSLCDEPPVRYAYSDEAQPVYHRQLPENKSMGYQKDVQYNHKDGTVVTKRLPPNISSSQPVTWTVSENGKRLIGHMILQKKTDPHFGEPGLGLKLAGGRLDKSGHLSAFVTQIKPGSPADIIGHLKSGDEILEWNGQPLRGLSADDVSQIIYQSRDELQVELLAQRELNEPTNTSTDDFVLMVPNRSDCLNPNEMDSVEHNIKSSLHLKLFYDEIKHQLIVTILEARNLPNINKASRMPCNFYCRLCLLPEQIEYNSRCTKLVSCSGNNTNPVWNQVFRFTNFTDNDLNKLHLEITVWNCNEYSDEQYKIGEIVIDLSVADLLDVGYWYPIRSFHRFFSATELSNMNPDVNSAPYDLQPCTTHVPERPIKSRYREEEQQWSPKSEYRHSDMPDDNTRKVKSIRDDYSDIDEQRFSASIRQNRKFTDHEYYRDGTEGHHRGSRLHPSAQNFEYGGLEENAIQSDASEFSDLSELSRMSLHTSQSDRQRMESMQTSRNGSQQFETPTQSYNERHSRNLQKPDRLDQNFLPSAEQSTRTRRDSTRIEKDIIVPTEDEEQHEIITKDNRNFESGSSSRISSSDNYGGGQVSRSLIENKVSNFEIAQNVHRDQVDGRKRRPNIGQKFSNVLGRSNKSSSTSTLDKKSRTSFQRSEEVLPFGGYGAIFEGQEQEGSFSHGRLSMMHCQSSISSGKSDGRNSRYGTNSDTTDQESVYMGRNESHVGEFVEGLGPGQLVGRQVLGMPCLGEIQLSFYDRKGHLEVEVIRARGLQQKNTAKPLPAPYVKLHLLEGKQSVEKLRTMYPPRRTLDPLYQQQLCFSVPYHGKILQKVFCKDNSNFNNRDYELIGARPPWKTWKHWVRIPRGGVSDPMAKHCQQQPTVGENKPNSSRGRNQEESLEMDRTHIEENTQLPHTASPHMESSRPKDQEEEGKTIEHVTDMRRMNKNWIEIESTVHDRISVWGEYGRMDKKVFLGMCEIVLDDLDLKTVVFGWYKLFGMIASNAQHHHHHHNQKQQQQERRKSLSSSSTPLDNSQNINNNNNNKLIGSKLDKLTNRSSSISSSSNHNNKNKNNERNNRTKSKSSQEINKSIQQSGFNKTNNDRIQSNLNMISSNLIKR</sequence>
<feature type="region of interest" description="Disordered" evidence="7">
    <location>
        <begin position="864"/>
        <end position="897"/>
    </location>
</feature>
<evidence type="ECO:0000256" key="6">
    <source>
        <dbReference type="ARBA" id="ARBA00034103"/>
    </source>
</evidence>
<dbReference type="Gene3D" id="2.30.42.10">
    <property type="match status" value="1"/>
</dbReference>
<feature type="compositionally biased region" description="Low complexity" evidence="7">
    <location>
        <begin position="320"/>
        <end position="334"/>
    </location>
</feature>
<feature type="compositionally biased region" description="Basic and acidic residues" evidence="7">
    <location>
        <begin position="1385"/>
        <end position="1400"/>
    </location>
</feature>
<feature type="compositionally biased region" description="Polar residues" evidence="7">
    <location>
        <begin position="1577"/>
        <end position="1597"/>
    </location>
</feature>
<dbReference type="PANTHER" id="PTHR12157:SF21">
    <property type="entry name" value="RAB3 INTERACTING MOLECULE, ISOFORM F"/>
    <property type="match status" value="1"/>
</dbReference>
<dbReference type="PROSITE" id="PS50106">
    <property type="entry name" value="PDZ"/>
    <property type="match status" value="1"/>
</dbReference>
<feature type="region of interest" description="Disordered" evidence="7">
    <location>
        <begin position="1105"/>
        <end position="1145"/>
    </location>
</feature>
<dbReference type="Pfam" id="PF22601">
    <property type="entry name" value="RIM2a_ZnF"/>
    <property type="match status" value="1"/>
</dbReference>
<dbReference type="CDD" id="cd06714">
    <property type="entry name" value="PDZ_RIM-like"/>
    <property type="match status" value="1"/>
</dbReference>
<dbReference type="Proteomes" id="UP000277204">
    <property type="component" value="Unassembled WGS sequence"/>
</dbReference>
<dbReference type="GO" id="GO:0050806">
    <property type="term" value="P:positive regulation of synaptic transmission"/>
    <property type="evidence" value="ECO:0007669"/>
    <property type="project" value="TreeGrafter"/>
</dbReference>
<dbReference type="GO" id="GO:0048791">
    <property type="term" value="P:calcium ion-regulated exocytosis of neurotransmitter"/>
    <property type="evidence" value="ECO:0007669"/>
    <property type="project" value="TreeGrafter"/>
</dbReference>
<feature type="compositionally biased region" description="Basic and acidic residues" evidence="7">
    <location>
        <begin position="924"/>
        <end position="937"/>
    </location>
</feature>
<evidence type="ECO:0000256" key="4">
    <source>
        <dbReference type="ARBA" id="ARBA00022833"/>
    </source>
</evidence>
<dbReference type="GO" id="GO:0044325">
    <property type="term" value="F:transmembrane transporter binding"/>
    <property type="evidence" value="ECO:0007669"/>
    <property type="project" value="TreeGrafter"/>
</dbReference>
<dbReference type="Gene3D" id="3.30.40.10">
    <property type="entry name" value="Zinc/RING finger domain, C3HC4 (zinc finger)"/>
    <property type="match status" value="1"/>
</dbReference>
<evidence type="ECO:0000313" key="8">
    <source>
        <dbReference type="EMBL" id="VDP18299.1"/>
    </source>
</evidence>
<dbReference type="GO" id="GO:0048788">
    <property type="term" value="C:cytoskeleton of presynaptic active zone"/>
    <property type="evidence" value="ECO:0007669"/>
    <property type="project" value="TreeGrafter"/>
</dbReference>
<feature type="compositionally biased region" description="Basic and acidic residues" evidence="7">
    <location>
        <begin position="1008"/>
        <end position="1022"/>
    </location>
</feature>
<dbReference type="GO" id="GO:0048167">
    <property type="term" value="P:regulation of synaptic plasticity"/>
    <property type="evidence" value="ECO:0007669"/>
    <property type="project" value="TreeGrafter"/>
</dbReference>
<dbReference type="SUPFAM" id="SSF50156">
    <property type="entry name" value="PDZ domain-like"/>
    <property type="match status" value="1"/>
</dbReference>
<dbReference type="InterPro" id="IPR011011">
    <property type="entry name" value="Znf_FYVE_PHD"/>
</dbReference>
<evidence type="ECO:0000256" key="5">
    <source>
        <dbReference type="ARBA" id="ARBA00023018"/>
    </source>
</evidence>
<dbReference type="Pfam" id="PF00595">
    <property type="entry name" value="PDZ"/>
    <property type="match status" value="1"/>
</dbReference>
<keyword evidence="2" id="KW-0677">Repeat</keyword>
<evidence type="ECO:0000313" key="9">
    <source>
        <dbReference type="Proteomes" id="UP000277204"/>
    </source>
</evidence>
<feature type="compositionally biased region" description="Polar residues" evidence="7">
    <location>
        <begin position="368"/>
        <end position="389"/>
    </location>
</feature>
<feature type="compositionally biased region" description="Low complexity" evidence="7">
    <location>
        <begin position="1068"/>
        <end position="1077"/>
    </location>
</feature>
<feature type="compositionally biased region" description="Basic and acidic residues" evidence="7">
    <location>
        <begin position="864"/>
        <end position="876"/>
    </location>
</feature>
<feature type="region of interest" description="Disordered" evidence="7">
    <location>
        <begin position="1360"/>
        <end position="1426"/>
    </location>
</feature>
<dbReference type="GO" id="GO:0042734">
    <property type="term" value="C:presynaptic membrane"/>
    <property type="evidence" value="ECO:0007669"/>
    <property type="project" value="TreeGrafter"/>
</dbReference>
<proteinExistence type="predicted"/>
<feature type="compositionally biased region" description="Low complexity" evidence="7">
    <location>
        <begin position="1547"/>
        <end position="1559"/>
    </location>
</feature>
<feature type="compositionally biased region" description="Basic and acidic residues" evidence="7">
    <location>
        <begin position="1056"/>
        <end position="1065"/>
    </location>
</feature>
<dbReference type="InterPro" id="IPR000008">
    <property type="entry name" value="C2_dom"/>
</dbReference>
<feature type="region of interest" description="Disordered" evidence="7">
    <location>
        <begin position="297"/>
        <end position="346"/>
    </location>
</feature>
<feature type="region of interest" description="Disordered" evidence="7">
    <location>
        <begin position="1181"/>
        <end position="1205"/>
    </location>
</feature>
<reference evidence="8 9" key="1">
    <citation type="submission" date="2018-11" db="EMBL/GenBank/DDBJ databases">
        <authorList>
            <consortium name="Pathogen Informatics"/>
        </authorList>
    </citation>
    <scope>NUCLEOTIDE SEQUENCE [LARGE SCALE GENOMIC DNA]</scope>
    <source>
        <strain evidence="8 9">Zambia</strain>
    </source>
</reference>
<accession>A0A183MHB6</accession>